<name>A0ABS4U258_9PSEU</name>
<gene>
    <name evidence="2" type="ORF">JOF56_010693</name>
</gene>
<evidence type="ECO:0000256" key="1">
    <source>
        <dbReference type="SAM" id="SignalP"/>
    </source>
</evidence>
<feature type="chain" id="PRO_5046346814" evidence="1">
    <location>
        <begin position="22"/>
        <end position="33"/>
    </location>
</feature>
<evidence type="ECO:0000313" key="3">
    <source>
        <dbReference type="Proteomes" id="UP001519332"/>
    </source>
</evidence>
<reference evidence="2 3" key="1">
    <citation type="submission" date="2021-03" db="EMBL/GenBank/DDBJ databases">
        <title>Sequencing the genomes of 1000 actinobacteria strains.</title>
        <authorList>
            <person name="Klenk H.-P."/>
        </authorList>
    </citation>
    <scope>NUCLEOTIDE SEQUENCE [LARGE SCALE GENOMIC DNA]</scope>
    <source>
        <strain evidence="2 3">DSM 46670</strain>
    </source>
</reference>
<keyword evidence="1" id="KW-0732">Signal</keyword>
<comment type="caution">
    <text evidence="2">The sequence shown here is derived from an EMBL/GenBank/DDBJ whole genome shotgun (WGS) entry which is preliminary data.</text>
</comment>
<sequence length="33" mass="3375">MRKLWCLVVAVLLLTAVPASAGTVLGLPAPTGR</sequence>
<organism evidence="2 3">
    <name type="scientific">Kibdelosporangium banguiense</name>
    <dbReference type="NCBI Taxonomy" id="1365924"/>
    <lineage>
        <taxon>Bacteria</taxon>
        <taxon>Bacillati</taxon>
        <taxon>Actinomycetota</taxon>
        <taxon>Actinomycetes</taxon>
        <taxon>Pseudonocardiales</taxon>
        <taxon>Pseudonocardiaceae</taxon>
        <taxon>Kibdelosporangium</taxon>
    </lineage>
</organism>
<keyword evidence="3" id="KW-1185">Reference proteome</keyword>
<evidence type="ECO:0000313" key="2">
    <source>
        <dbReference type="EMBL" id="MBP2330308.1"/>
    </source>
</evidence>
<dbReference type="Proteomes" id="UP001519332">
    <property type="component" value="Unassembled WGS sequence"/>
</dbReference>
<feature type="signal peptide" evidence="1">
    <location>
        <begin position="1"/>
        <end position="21"/>
    </location>
</feature>
<dbReference type="EMBL" id="JAGINW010000001">
    <property type="protein sequence ID" value="MBP2330308.1"/>
    <property type="molecule type" value="Genomic_DNA"/>
</dbReference>
<proteinExistence type="predicted"/>
<protein>
    <submittedName>
        <fullName evidence="2">Uncharacterized protein</fullName>
    </submittedName>
</protein>
<accession>A0ABS4U258</accession>